<feature type="coiled-coil region" evidence="1">
    <location>
        <begin position="141"/>
        <end position="168"/>
    </location>
</feature>
<gene>
    <name evidence="3" type="ORF">I2H38_18875</name>
</gene>
<evidence type="ECO:0000256" key="2">
    <source>
        <dbReference type="SAM" id="MobiDB-lite"/>
    </source>
</evidence>
<keyword evidence="1" id="KW-0175">Coiled coil</keyword>
<name>A0A931FQ35_9HYPH</name>
<accession>A0A931FQ35</accession>
<dbReference type="Proteomes" id="UP000599312">
    <property type="component" value="Unassembled WGS sequence"/>
</dbReference>
<comment type="caution">
    <text evidence="3">The sequence shown here is derived from an EMBL/GenBank/DDBJ whole genome shotgun (WGS) entry which is preliminary data.</text>
</comment>
<dbReference type="EMBL" id="JADQDO010000013">
    <property type="protein sequence ID" value="MBF9235430.1"/>
    <property type="molecule type" value="Genomic_DNA"/>
</dbReference>
<feature type="region of interest" description="Disordered" evidence="2">
    <location>
        <begin position="113"/>
        <end position="132"/>
    </location>
</feature>
<dbReference type="AlphaFoldDB" id="A0A931FQ35"/>
<reference evidence="3" key="1">
    <citation type="submission" date="2020-11" db="EMBL/GenBank/DDBJ databases">
        <authorList>
            <person name="Kim M.K."/>
        </authorList>
    </citation>
    <scope>NUCLEOTIDE SEQUENCE</scope>
    <source>
        <strain evidence="3">BT350</strain>
    </source>
</reference>
<proteinExistence type="predicted"/>
<dbReference type="RefSeq" id="WP_196273424.1">
    <property type="nucleotide sequence ID" value="NZ_JADQDO010000013.1"/>
</dbReference>
<protein>
    <submittedName>
        <fullName evidence="3">Uncharacterized protein</fullName>
    </submittedName>
</protein>
<evidence type="ECO:0000313" key="3">
    <source>
        <dbReference type="EMBL" id="MBF9235430.1"/>
    </source>
</evidence>
<keyword evidence="4" id="KW-1185">Reference proteome</keyword>
<sequence>MEALDGDRLFTDADTELERDFWLKKPRWTLEQAIAISFGRDPRYVNWTTVEPYASSSNHAYEYYKRRLIVLDTHAEGYLPDPIPSAEFIRWTLRINLHCDVGEYELYGHAPPSWPPSVPMQSTPTARPDALQTDPKLTDLLRQTQAECARLEARVQQLEQELELAEEQRVMKAPERSALTMLVYAMARGLYGYDPSRLKGDATSKILRALDRFDLSLDEKTIRKYLRQAHNEVQKLKPRENQD</sequence>
<evidence type="ECO:0000313" key="4">
    <source>
        <dbReference type="Proteomes" id="UP000599312"/>
    </source>
</evidence>
<organism evidence="3 4">
    <name type="scientific">Microvirga alba</name>
    <dbReference type="NCBI Taxonomy" id="2791025"/>
    <lineage>
        <taxon>Bacteria</taxon>
        <taxon>Pseudomonadati</taxon>
        <taxon>Pseudomonadota</taxon>
        <taxon>Alphaproteobacteria</taxon>
        <taxon>Hyphomicrobiales</taxon>
        <taxon>Methylobacteriaceae</taxon>
        <taxon>Microvirga</taxon>
    </lineage>
</organism>
<evidence type="ECO:0000256" key="1">
    <source>
        <dbReference type="SAM" id="Coils"/>
    </source>
</evidence>